<feature type="transmembrane region" description="Helical" evidence="7">
    <location>
        <begin position="285"/>
        <end position="305"/>
    </location>
</feature>
<protein>
    <recommendedName>
        <fullName evidence="10">Polysaccharide biosynthesis protein</fullName>
    </recommendedName>
</protein>
<gene>
    <name evidence="8" type="ORF">AAE02nite_45360</name>
</gene>
<feature type="transmembrane region" description="Helical" evidence="7">
    <location>
        <begin position="326"/>
        <end position="349"/>
    </location>
</feature>
<dbReference type="Proteomes" id="UP000321532">
    <property type="component" value="Unassembled WGS sequence"/>
</dbReference>
<dbReference type="PANTHER" id="PTHR30250:SF10">
    <property type="entry name" value="LIPOPOLYSACCHARIDE BIOSYNTHESIS PROTEIN WZXC"/>
    <property type="match status" value="1"/>
</dbReference>
<dbReference type="GO" id="GO:0005886">
    <property type="term" value="C:plasma membrane"/>
    <property type="evidence" value="ECO:0007669"/>
    <property type="project" value="UniProtKB-SubCell"/>
</dbReference>
<dbReference type="PANTHER" id="PTHR30250">
    <property type="entry name" value="PST FAMILY PREDICTED COLANIC ACID TRANSPORTER"/>
    <property type="match status" value="1"/>
</dbReference>
<feature type="transmembrane region" description="Helical" evidence="7">
    <location>
        <begin position="244"/>
        <end position="265"/>
    </location>
</feature>
<sequence>MYLVARKIYDKAGLNPAIIFNILTRIVQSAAGILTLLLITRFLDKNEQGYYYTFTSLLAIQIFFELGLTNIITQYVAHEAAHLSWSSNYQLTGDSYYQSRLASLIHWSIKWFLVLAVLLFIFLFYLGKLFFTNYNANLDVDWLFPWFILSVSATFLLIVNLFLAILEGLGKIEEINKIRLLQQLINLGLLTFFFSINFKLLSGGLAILLSNITVGFILFSGYKKIIINIWKTEIKWKVDFRKEIFPYLFKIGLGSISGYLIWQIINPVLFATQGPVLAGQMGATQTFLNGILVISLSWLSTKVAIFSNFVSKGEFNQLNVIYRKNFVISLVVCLVGLFLFIISILLLQIYYPKLGNRFLDILPIIFLGLTQLVNLVGNSQAYYLRSFKQEPFFIPSIVIGLVSGILTILCSKYYGIVVMTFVYFIINGLIALIWAIIIFRSKTFEWTKTRLSI</sequence>
<comment type="subcellular location">
    <subcellularLocation>
        <location evidence="1">Cell membrane</location>
        <topology evidence="1">Multi-pass membrane protein</topology>
    </subcellularLocation>
</comment>
<proteinExistence type="inferred from homology"/>
<evidence type="ECO:0000256" key="2">
    <source>
        <dbReference type="ARBA" id="ARBA00007430"/>
    </source>
</evidence>
<name>A0A512B4L8_9BACT</name>
<evidence type="ECO:0000256" key="4">
    <source>
        <dbReference type="ARBA" id="ARBA00022692"/>
    </source>
</evidence>
<feature type="transmembrane region" description="Helical" evidence="7">
    <location>
        <begin position="204"/>
        <end position="223"/>
    </location>
</feature>
<evidence type="ECO:0008006" key="10">
    <source>
        <dbReference type="Google" id="ProtNLM"/>
    </source>
</evidence>
<evidence type="ECO:0000256" key="6">
    <source>
        <dbReference type="ARBA" id="ARBA00023136"/>
    </source>
</evidence>
<comment type="similarity">
    <text evidence="2">Belongs to the polysaccharide synthase family.</text>
</comment>
<feature type="transmembrane region" description="Helical" evidence="7">
    <location>
        <begin position="143"/>
        <end position="166"/>
    </location>
</feature>
<dbReference type="EMBL" id="BJYS01000045">
    <property type="protein sequence ID" value="GEO06872.1"/>
    <property type="molecule type" value="Genomic_DNA"/>
</dbReference>
<evidence type="ECO:0000256" key="5">
    <source>
        <dbReference type="ARBA" id="ARBA00022989"/>
    </source>
</evidence>
<accession>A0A512B4L8</accession>
<comment type="caution">
    <text evidence="8">The sequence shown here is derived from an EMBL/GenBank/DDBJ whole genome shotgun (WGS) entry which is preliminary data.</text>
</comment>
<keyword evidence="4 7" id="KW-0812">Transmembrane</keyword>
<keyword evidence="3" id="KW-1003">Cell membrane</keyword>
<evidence type="ECO:0000256" key="3">
    <source>
        <dbReference type="ARBA" id="ARBA00022475"/>
    </source>
</evidence>
<evidence type="ECO:0000313" key="9">
    <source>
        <dbReference type="Proteomes" id="UP000321532"/>
    </source>
</evidence>
<reference evidence="8 9" key="1">
    <citation type="submission" date="2019-07" db="EMBL/GenBank/DDBJ databases">
        <title>Whole genome shotgun sequence of Adhaeribacter aerolatus NBRC 106133.</title>
        <authorList>
            <person name="Hosoyama A."/>
            <person name="Uohara A."/>
            <person name="Ohji S."/>
            <person name="Ichikawa N."/>
        </authorList>
    </citation>
    <scope>NUCLEOTIDE SEQUENCE [LARGE SCALE GENOMIC DNA]</scope>
    <source>
        <strain evidence="8 9">NBRC 106133</strain>
    </source>
</reference>
<keyword evidence="6 7" id="KW-0472">Membrane</keyword>
<feature type="transmembrane region" description="Helical" evidence="7">
    <location>
        <begin position="415"/>
        <end position="439"/>
    </location>
</feature>
<feature type="transmembrane region" description="Helical" evidence="7">
    <location>
        <begin position="391"/>
        <end position="409"/>
    </location>
</feature>
<evidence type="ECO:0000313" key="8">
    <source>
        <dbReference type="EMBL" id="GEO06872.1"/>
    </source>
</evidence>
<feature type="transmembrane region" description="Helical" evidence="7">
    <location>
        <begin position="111"/>
        <end position="131"/>
    </location>
</feature>
<feature type="transmembrane region" description="Helical" evidence="7">
    <location>
        <begin position="361"/>
        <end position="384"/>
    </location>
</feature>
<keyword evidence="9" id="KW-1185">Reference proteome</keyword>
<evidence type="ECO:0000256" key="1">
    <source>
        <dbReference type="ARBA" id="ARBA00004651"/>
    </source>
</evidence>
<feature type="transmembrane region" description="Helical" evidence="7">
    <location>
        <begin position="49"/>
        <end position="68"/>
    </location>
</feature>
<dbReference type="RefSeq" id="WP_146903835.1">
    <property type="nucleotide sequence ID" value="NZ_BJYS01000045.1"/>
</dbReference>
<feature type="transmembrane region" description="Helical" evidence="7">
    <location>
        <begin position="20"/>
        <end position="43"/>
    </location>
</feature>
<organism evidence="8 9">
    <name type="scientific">Adhaeribacter aerolatus</name>
    <dbReference type="NCBI Taxonomy" id="670289"/>
    <lineage>
        <taxon>Bacteria</taxon>
        <taxon>Pseudomonadati</taxon>
        <taxon>Bacteroidota</taxon>
        <taxon>Cytophagia</taxon>
        <taxon>Cytophagales</taxon>
        <taxon>Hymenobacteraceae</taxon>
        <taxon>Adhaeribacter</taxon>
    </lineage>
</organism>
<dbReference type="OrthoDB" id="8562875at2"/>
<keyword evidence="5 7" id="KW-1133">Transmembrane helix</keyword>
<feature type="transmembrane region" description="Helical" evidence="7">
    <location>
        <begin position="178"/>
        <end position="198"/>
    </location>
</feature>
<dbReference type="AlphaFoldDB" id="A0A512B4L8"/>
<evidence type="ECO:0000256" key="7">
    <source>
        <dbReference type="SAM" id="Phobius"/>
    </source>
</evidence>
<dbReference type="InterPro" id="IPR050833">
    <property type="entry name" value="Poly_Biosynth_Transport"/>
</dbReference>